<dbReference type="InterPro" id="IPR020615">
    <property type="entry name" value="Thiolase_acyl_enz_int_AS"/>
</dbReference>
<evidence type="ECO:0000256" key="6">
    <source>
        <dbReference type="ARBA" id="ARBA00022832"/>
    </source>
</evidence>
<keyword evidence="8" id="KW-0496">Mitochondrion</keyword>
<proteinExistence type="inferred from homology"/>
<dbReference type="EMBL" id="KE346370">
    <property type="protein sequence ID" value="KJE95862.1"/>
    <property type="molecule type" value="Genomic_DNA"/>
</dbReference>
<evidence type="ECO:0000256" key="3">
    <source>
        <dbReference type="ARBA" id="ARBA00010982"/>
    </source>
</evidence>
<evidence type="ECO:0000256" key="2">
    <source>
        <dbReference type="ARBA" id="ARBA00005005"/>
    </source>
</evidence>
<evidence type="ECO:0000256" key="11">
    <source>
        <dbReference type="PIRSR" id="PIRSR000429-1"/>
    </source>
</evidence>
<dbReference type="InterPro" id="IPR020613">
    <property type="entry name" value="Thiolase_CS"/>
</dbReference>
<dbReference type="InParanoid" id="A0A0D2VWC8"/>
<dbReference type="Pfam" id="PF02803">
    <property type="entry name" value="Thiolase_C"/>
    <property type="match status" value="1"/>
</dbReference>
<gene>
    <name evidence="15" type="ORF">CAOG_006265</name>
</gene>
<keyword evidence="5 12" id="KW-0808">Transferase</keyword>
<dbReference type="InterPro" id="IPR020610">
    <property type="entry name" value="Thiolase_AS"/>
</dbReference>
<comment type="similarity">
    <text evidence="3 12">Belongs to the thiolase-like superfamily. Thiolase family.</text>
</comment>
<evidence type="ECO:0000313" key="15">
    <source>
        <dbReference type="EMBL" id="KJE95862.1"/>
    </source>
</evidence>
<dbReference type="Pfam" id="PF00108">
    <property type="entry name" value="Thiolase_N"/>
    <property type="match status" value="1"/>
</dbReference>
<dbReference type="GO" id="GO:0006635">
    <property type="term" value="P:fatty acid beta-oxidation"/>
    <property type="evidence" value="ECO:0007669"/>
    <property type="project" value="TreeGrafter"/>
</dbReference>
<dbReference type="SUPFAM" id="SSF53901">
    <property type="entry name" value="Thiolase-like"/>
    <property type="match status" value="1"/>
</dbReference>
<dbReference type="InterPro" id="IPR016039">
    <property type="entry name" value="Thiolase-like"/>
</dbReference>
<dbReference type="PROSITE" id="PS00737">
    <property type="entry name" value="THIOLASE_2"/>
    <property type="match status" value="1"/>
</dbReference>
<dbReference type="FunFam" id="3.40.47.10:FF:000011">
    <property type="entry name" value="3-ketoacyl-CoA thiolase"/>
    <property type="match status" value="1"/>
</dbReference>
<dbReference type="EC" id="2.3.1.16" evidence="10"/>
<dbReference type="STRING" id="595528.A0A0D2VWC8"/>
<dbReference type="PANTHER" id="PTHR18919:SF153">
    <property type="entry name" value="TRIFUNCTIONAL ENZYME SUBUNIT BETA, MITOCHONDRIAL"/>
    <property type="match status" value="1"/>
</dbReference>
<keyword evidence="16" id="KW-1185">Reference proteome</keyword>
<dbReference type="PIRSF" id="PIRSF000429">
    <property type="entry name" value="Ac-CoA_Ac_transf"/>
    <property type="match status" value="1"/>
</dbReference>
<dbReference type="CDD" id="cd00751">
    <property type="entry name" value="thiolase"/>
    <property type="match status" value="1"/>
</dbReference>
<feature type="active site" description="Proton acceptor" evidence="11">
    <location>
        <position position="434"/>
    </location>
</feature>
<feature type="active site" description="Acyl-thioester intermediate" evidence="11">
    <location>
        <position position="113"/>
    </location>
</feature>
<dbReference type="InterPro" id="IPR002155">
    <property type="entry name" value="Thiolase"/>
</dbReference>
<dbReference type="Gene3D" id="3.40.47.10">
    <property type="match status" value="1"/>
</dbReference>
<evidence type="ECO:0000256" key="7">
    <source>
        <dbReference type="ARBA" id="ARBA00023098"/>
    </source>
</evidence>
<evidence type="ECO:0000256" key="5">
    <source>
        <dbReference type="ARBA" id="ARBA00022679"/>
    </source>
</evidence>
<dbReference type="GO" id="GO:0003988">
    <property type="term" value="F:acetyl-CoA C-acyltransferase activity"/>
    <property type="evidence" value="ECO:0007669"/>
    <property type="project" value="UniProtKB-EC"/>
</dbReference>
<dbReference type="InterPro" id="IPR020616">
    <property type="entry name" value="Thiolase_N"/>
</dbReference>
<protein>
    <recommendedName>
        <fullName evidence="10">acetyl-CoA C-acyltransferase</fullName>
        <ecNumber evidence="10">2.3.1.16</ecNumber>
    </recommendedName>
</protein>
<evidence type="ECO:0000256" key="10">
    <source>
        <dbReference type="ARBA" id="ARBA00024073"/>
    </source>
</evidence>
<dbReference type="Proteomes" id="UP000008743">
    <property type="component" value="Unassembled WGS sequence"/>
</dbReference>
<dbReference type="OrthoDB" id="5404651at2759"/>
<dbReference type="PROSITE" id="PS00099">
    <property type="entry name" value="THIOLASE_3"/>
    <property type="match status" value="1"/>
</dbReference>
<evidence type="ECO:0000256" key="4">
    <source>
        <dbReference type="ARBA" id="ARBA00022490"/>
    </source>
</evidence>
<keyword evidence="6" id="KW-0276">Fatty acid metabolism</keyword>
<keyword evidence="7" id="KW-0443">Lipid metabolism</keyword>
<evidence type="ECO:0000256" key="12">
    <source>
        <dbReference type="RuleBase" id="RU003557"/>
    </source>
</evidence>
<evidence type="ECO:0000256" key="1">
    <source>
        <dbReference type="ARBA" id="ARBA00004173"/>
    </source>
</evidence>
<dbReference type="PROSITE" id="PS00098">
    <property type="entry name" value="THIOLASE_1"/>
    <property type="match status" value="1"/>
</dbReference>
<evidence type="ECO:0000313" key="16">
    <source>
        <dbReference type="Proteomes" id="UP000008743"/>
    </source>
</evidence>
<accession>A0A0D2VWC8</accession>
<evidence type="ECO:0000259" key="13">
    <source>
        <dbReference type="Pfam" id="PF00108"/>
    </source>
</evidence>
<dbReference type="PhylomeDB" id="A0A0D2VWC8"/>
<organism evidence="15 16">
    <name type="scientific">Capsaspora owczarzaki (strain ATCC 30864)</name>
    <dbReference type="NCBI Taxonomy" id="595528"/>
    <lineage>
        <taxon>Eukaryota</taxon>
        <taxon>Filasterea</taxon>
        <taxon>Capsaspora</taxon>
    </lineage>
</organism>
<dbReference type="GO" id="GO:0005739">
    <property type="term" value="C:mitochondrion"/>
    <property type="evidence" value="ECO:0007669"/>
    <property type="project" value="UniProtKB-SubCell"/>
</dbReference>
<feature type="domain" description="Thiolase N-terminal" evidence="13">
    <location>
        <begin position="29"/>
        <end position="299"/>
    </location>
</feature>
<name>A0A0D2VWC8_CAPO3</name>
<keyword evidence="4" id="KW-0963">Cytoplasm</keyword>
<dbReference type="AlphaFoldDB" id="A0A0D2VWC8"/>
<dbReference type="eggNOG" id="KOG1392">
    <property type="taxonomic scope" value="Eukaryota"/>
</dbReference>
<dbReference type="InterPro" id="IPR020617">
    <property type="entry name" value="Thiolase_C"/>
</dbReference>
<comment type="subcellular location">
    <subcellularLocation>
        <location evidence="1">Mitochondrion</location>
    </subcellularLocation>
</comment>
<dbReference type="PANTHER" id="PTHR18919">
    <property type="entry name" value="ACETYL-COA C-ACYLTRANSFERASE"/>
    <property type="match status" value="1"/>
</dbReference>
<evidence type="ECO:0000259" key="14">
    <source>
        <dbReference type="Pfam" id="PF02803"/>
    </source>
</evidence>
<dbReference type="NCBIfam" id="TIGR01930">
    <property type="entry name" value="AcCoA-C-Actrans"/>
    <property type="match status" value="1"/>
</dbReference>
<evidence type="ECO:0000256" key="9">
    <source>
        <dbReference type="ARBA" id="ARBA00023315"/>
    </source>
</evidence>
<comment type="pathway">
    <text evidence="2">Lipid metabolism; fatty acid beta-oxidation.</text>
</comment>
<evidence type="ECO:0000256" key="8">
    <source>
        <dbReference type="ARBA" id="ARBA00023128"/>
    </source>
</evidence>
<dbReference type="OMA" id="MTAFPEP"/>
<sequence>MQATRIASNVARRSFATAAAAPKRSGRDVVLVEAVRTPFLTSGSEFAELMPHDLQRMAFKGLLGRTGINPATIDYVIAGTVIQEVKTSNVAREAAIGAGIPLSVPANTVTMACISSNLAMTNAVNLIATGNADIVVAGGTESMSDVPIRFSRNIRKRLIASRKVKSTAGYLGLLSGLKLADLAPELPAVAEFSTNEVMGHSADRLATAFGVTRRESDEYALRSHTFADKAAKAGLLKDVLSVIVPKKAVTVSADNGVRVSTPEKLAALKPAFIKPNGTVTAANASFLTDGASAALLMSADKAKALGLKPLAYLREHVYVSQDPKDQLLLGPAYATPKVLAKAGLSLKDIDVIEFHEAFAGQILANIKALDSDYFCKTEMGLQGKYGALDMNKFNLWGGSLSLGHPFGATGVRLAVTAAHRLAHENGRYALVAACAAGGLGHAMVLERFEKF</sequence>
<keyword evidence="9 12" id="KW-0012">Acyltransferase</keyword>
<feature type="active site" description="Proton acceptor" evidence="11">
    <location>
        <position position="404"/>
    </location>
</feature>
<feature type="domain" description="Thiolase C-terminal" evidence="14">
    <location>
        <begin position="307"/>
        <end position="447"/>
    </location>
</feature>
<reference evidence="16" key="1">
    <citation type="submission" date="2011-02" db="EMBL/GenBank/DDBJ databases">
        <title>The Genome Sequence of Capsaspora owczarzaki ATCC 30864.</title>
        <authorList>
            <person name="Russ C."/>
            <person name="Cuomo C."/>
            <person name="Burger G."/>
            <person name="Gray M.W."/>
            <person name="Holland P.W.H."/>
            <person name="King N."/>
            <person name="Lang F.B.F."/>
            <person name="Roger A.J."/>
            <person name="Ruiz-Trillo I."/>
            <person name="Young S.K."/>
            <person name="Zeng Q."/>
            <person name="Gargeya S."/>
            <person name="Alvarado L."/>
            <person name="Berlin A."/>
            <person name="Chapman S.B."/>
            <person name="Chen Z."/>
            <person name="Freedman E."/>
            <person name="Gellesch M."/>
            <person name="Goldberg J."/>
            <person name="Griggs A."/>
            <person name="Gujja S."/>
            <person name="Heilman E."/>
            <person name="Heiman D."/>
            <person name="Howarth C."/>
            <person name="Mehta T."/>
            <person name="Neiman D."/>
            <person name="Pearson M."/>
            <person name="Roberts A."/>
            <person name="Saif S."/>
            <person name="Shea T."/>
            <person name="Shenoy N."/>
            <person name="Sisk P."/>
            <person name="Stolte C."/>
            <person name="Sykes S."/>
            <person name="White J."/>
            <person name="Yandava C."/>
            <person name="Haas B."/>
            <person name="Nusbaum C."/>
            <person name="Birren B."/>
        </authorList>
    </citation>
    <scope>NUCLEOTIDE SEQUENCE</scope>
    <source>
        <strain evidence="16">ATCC 30864</strain>
    </source>
</reference>
<dbReference type="RefSeq" id="XP_004345014.1">
    <property type="nucleotide sequence ID" value="XM_004344964.2"/>
</dbReference>